<name>A0ABS3C4A7_9BACT</name>
<dbReference type="InterPro" id="IPR035940">
    <property type="entry name" value="CAP_sf"/>
</dbReference>
<proteinExistence type="predicted"/>
<accession>A0ABS3C4A7</accession>
<dbReference type="RefSeq" id="WP_206578733.1">
    <property type="nucleotide sequence ID" value="NZ_JAFKCT010000005.1"/>
</dbReference>
<keyword evidence="4" id="KW-1185">Reference proteome</keyword>
<evidence type="ECO:0000313" key="3">
    <source>
        <dbReference type="EMBL" id="MBN7811957.1"/>
    </source>
</evidence>
<evidence type="ECO:0000256" key="1">
    <source>
        <dbReference type="SAM" id="SignalP"/>
    </source>
</evidence>
<feature type="signal peptide" evidence="1">
    <location>
        <begin position="1"/>
        <end position="18"/>
    </location>
</feature>
<comment type="caution">
    <text evidence="3">The sequence shown here is derived from an EMBL/GenBank/DDBJ whole genome shotgun (WGS) entry which is preliminary data.</text>
</comment>
<evidence type="ECO:0000313" key="4">
    <source>
        <dbReference type="Proteomes" id="UP000664317"/>
    </source>
</evidence>
<feature type="chain" id="PRO_5046188461" description="SCP domain-containing protein" evidence="1">
    <location>
        <begin position="19"/>
        <end position="222"/>
    </location>
</feature>
<evidence type="ECO:0000259" key="2">
    <source>
        <dbReference type="Pfam" id="PF00188"/>
    </source>
</evidence>
<dbReference type="PANTHER" id="PTHR31157:SF1">
    <property type="entry name" value="SCP DOMAIN-CONTAINING PROTEIN"/>
    <property type="match status" value="1"/>
</dbReference>
<dbReference type="Pfam" id="PF00188">
    <property type="entry name" value="CAP"/>
    <property type="match status" value="1"/>
</dbReference>
<dbReference type="CDD" id="cd05379">
    <property type="entry name" value="CAP_bacterial"/>
    <property type="match status" value="1"/>
</dbReference>
<protein>
    <recommendedName>
        <fullName evidence="2">SCP domain-containing protein</fullName>
    </recommendedName>
</protein>
<feature type="domain" description="SCP" evidence="2">
    <location>
        <begin position="60"/>
        <end position="218"/>
    </location>
</feature>
<dbReference type="Proteomes" id="UP000664317">
    <property type="component" value="Unassembled WGS sequence"/>
</dbReference>
<dbReference type="PANTHER" id="PTHR31157">
    <property type="entry name" value="SCP DOMAIN-CONTAINING PROTEIN"/>
    <property type="match status" value="1"/>
</dbReference>
<dbReference type="InterPro" id="IPR014044">
    <property type="entry name" value="CAP_dom"/>
</dbReference>
<dbReference type="EMBL" id="JAFKCT010000005">
    <property type="protein sequence ID" value="MBN7811957.1"/>
    <property type="molecule type" value="Genomic_DNA"/>
</dbReference>
<sequence>MRSLLTLSFILISLCASAQDWTVQSYANYNESTYHNIAALHEAIDFNSVNFPLLQAAIFYATNEERKKAKLAPFKFRSEIENVASGHAQDMVKYGFYSHTSRIRIKRTVQDRFHLEGLNPQYYAENICSTYGLQYQTGRKVNPPYPSGVFTYARTSKREVIPPHTYLTFAKSVVKLWMDSPGHRQNILNPQFNSLGCGARLYLEKSAYNMPYFMVVQNFGSL</sequence>
<reference evidence="3 4" key="1">
    <citation type="submission" date="2021-03" db="EMBL/GenBank/DDBJ databases">
        <title>novel species isolated from a fishpond in China.</title>
        <authorList>
            <person name="Lu H."/>
            <person name="Cai Z."/>
        </authorList>
    </citation>
    <scope>NUCLEOTIDE SEQUENCE [LARGE SCALE GENOMIC DNA]</scope>
    <source>
        <strain evidence="3 4">H41</strain>
    </source>
</reference>
<dbReference type="Gene3D" id="3.40.33.10">
    <property type="entry name" value="CAP"/>
    <property type="match status" value="1"/>
</dbReference>
<organism evidence="3 4">
    <name type="scientific">Algoriphagus oliviformis</name>
    <dbReference type="NCBI Taxonomy" id="2811231"/>
    <lineage>
        <taxon>Bacteria</taxon>
        <taxon>Pseudomonadati</taxon>
        <taxon>Bacteroidota</taxon>
        <taxon>Cytophagia</taxon>
        <taxon>Cytophagales</taxon>
        <taxon>Cyclobacteriaceae</taxon>
        <taxon>Algoriphagus</taxon>
    </lineage>
</organism>
<dbReference type="SUPFAM" id="SSF55797">
    <property type="entry name" value="PR-1-like"/>
    <property type="match status" value="1"/>
</dbReference>
<gene>
    <name evidence="3" type="ORF">J0A68_13475</name>
</gene>
<keyword evidence="1" id="KW-0732">Signal</keyword>